<feature type="compositionally biased region" description="Polar residues" evidence="2">
    <location>
        <begin position="507"/>
        <end position="524"/>
    </location>
</feature>
<sequence length="786" mass="89872">MGNINSQTGQITTARINAGLRSEISTRTDPEPWLRSYPKPTVPLQHKVLPEPGSRPKLRSTDNGEILQSGGTLSGRHQNPLQTTEPRLYLPTQRYSFHKTGLRVNPYQNRQNGASQKSFKSQIKSYKSEPDLHLSTAGDQEMKERKPKKKYKAPPPPGKQSQGIKSPDWAENSSDEYTSRKTRLFKTRAETKKESSHQFIRSEQLIENTSDVVEEKILAQEKNIGNLRPNRLSLPDFSTAESDEFQKELREATDRLRNAKTKEIEQYQQDIFGAQNELPLSRRLPESEERCTRGEPSGKESSTPETSPVLGVPGTQKPRAFYFGMEREDSDISSNCPIDDDDENPAIALRLRPVLPRKPPEVPRFSPSAAWRLLDARSHDSGISDDARPPPPLSWTPQQDLGDDSSLEEVRREMPRPVRDRPHVFSLSLPRDNQLASFAAMGSGRNGASSLRRLKRSVSGVLSTLSNKKEQEKKTSVRADDPNWFFSRSAPNSLNENSSDAPEPSFPHTSSTSRLMYLPNTTPREPSLDDKYAMSVFSKSCEELRVPESLRDPKSELDFLWSTDDRIKKPKKFTFQSTVRQIERRRMAEKLSKEAEKKEKQRLKELEAMQKVEEEFQRKRAKEKANIRQQLRLYAMDDNQWTSLPPDITIKTEQRQEPDGALSSSTSSSPQPPKSQELTRKNEQNESKLTLHVTRELSEYRQAQRDYKEYRGHSKYTSDYRYFKPTTVHPEVTCNMPKAKGSNFGNGNYRKDFAYGMKSISSNHSEDSQNNSPQIYNNKYSPITRF</sequence>
<evidence type="ECO:0000256" key="2">
    <source>
        <dbReference type="SAM" id="MobiDB-lite"/>
    </source>
</evidence>
<feature type="compositionally biased region" description="Basic and acidic residues" evidence="2">
    <location>
        <begin position="467"/>
        <end position="481"/>
    </location>
</feature>
<feature type="compositionally biased region" description="Basic and acidic residues" evidence="2">
    <location>
        <begin position="408"/>
        <end position="423"/>
    </location>
</feature>
<proteinExistence type="predicted"/>
<feature type="region of interest" description="Disordered" evidence="2">
    <location>
        <begin position="654"/>
        <end position="689"/>
    </location>
</feature>
<dbReference type="Proteomes" id="UP000625711">
    <property type="component" value="Unassembled WGS sequence"/>
</dbReference>
<keyword evidence="1" id="KW-0175">Coiled coil</keyword>
<keyword evidence="4" id="KW-1185">Reference proteome</keyword>
<feature type="compositionally biased region" description="Basic and acidic residues" evidence="2">
    <location>
        <begin position="376"/>
        <end position="388"/>
    </location>
</feature>
<feature type="compositionally biased region" description="Polar residues" evidence="2">
    <location>
        <begin position="1"/>
        <end position="15"/>
    </location>
</feature>
<feature type="compositionally biased region" description="Polar residues" evidence="2">
    <location>
        <begin position="69"/>
        <end position="85"/>
    </location>
</feature>
<feature type="compositionally biased region" description="Polar residues" evidence="2">
    <location>
        <begin position="106"/>
        <end position="125"/>
    </location>
</feature>
<dbReference type="AlphaFoldDB" id="A0A834ICP2"/>
<feature type="compositionally biased region" description="Basic and acidic residues" evidence="2">
    <location>
        <begin position="677"/>
        <end position="686"/>
    </location>
</feature>
<evidence type="ECO:0000313" key="4">
    <source>
        <dbReference type="Proteomes" id="UP000625711"/>
    </source>
</evidence>
<dbReference type="EMBL" id="JAACXV010000385">
    <property type="protein sequence ID" value="KAF7278822.1"/>
    <property type="molecule type" value="Genomic_DNA"/>
</dbReference>
<feature type="region of interest" description="Disordered" evidence="2">
    <location>
        <begin position="460"/>
        <end position="529"/>
    </location>
</feature>
<accession>A0A834ICP2</accession>
<feature type="coiled-coil region" evidence="1">
    <location>
        <begin position="588"/>
        <end position="626"/>
    </location>
</feature>
<feature type="compositionally biased region" description="Polar residues" evidence="2">
    <location>
        <begin position="489"/>
        <end position="500"/>
    </location>
</feature>
<feature type="region of interest" description="Disordered" evidence="2">
    <location>
        <begin position="273"/>
        <end position="318"/>
    </location>
</feature>
<feature type="region of interest" description="Disordered" evidence="2">
    <location>
        <begin position="760"/>
        <end position="786"/>
    </location>
</feature>
<gene>
    <name evidence="3" type="ORF">GWI33_007936</name>
</gene>
<protein>
    <submittedName>
        <fullName evidence="3">Uncharacterized protein</fullName>
    </submittedName>
</protein>
<feature type="region of interest" description="Disordered" evidence="2">
    <location>
        <begin position="1"/>
        <end position="183"/>
    </location>
</feature>
<evidence type="ECO:0000313" key="3">
    <source>
        <dbReference type="EMBL" id="KAF7278822.1"/>
    </source>
</evidence>
<evidence type="ECO:0000256" key="1">
    <source>
        <dbReference type="SAM" id="Coils"/>
    </source>
</evidence>
<name>A0A834ICP2_RHYFE</name>
<organism evidence="3 4">
    <name type="scientific">Rhynchophorus ferrugineus</name>
    <name type="common">Red palm weevil</name>
    <name type="synonym">Curculio ferrugineus</name>
    <dbReference type="NCBI Taxonomy" id="354439"/>
    <lineage>
        <taxon>Eukaryota</taxon>
        <taxon>Metazoa</taxon>
        <taxon>Ecdysozoa</taxon>
        <taxon>Arthropoda</taxon>
        <taxon>Hexapoda</taxon>
        <taxon>Insecta</taxon>
        <taxon>Pterygota</taxon>
        <taxon>Neoptera</taxon>
        <taxon>Endopterygota</taxon>
        <taxon>Coleoptera</taxon>
        <taxon>Polyphaga</taxon>
        <taxon>Cucujiformia</taxon>
        <taxon>Curculionidae</taxon>
        <taxon>Dryophthorinae</taxon>
        <taxon>Rhynchophorus</taxon>
    </lineage>
</organism>
<comment type="caution">
    <text evidence="3">The sequence shown here is derived from an EMBL/GenBank/DDBJ whole genome shotgun (WGS) entry which is preliminary data.</text>
</comment>
<feature type="compositionally biased region" description="Basic and acidic residues" evidence="2">
    <location>
        <begin position="283"/>
        <end position="298"/>
    </location>
</feature>
<reference evidence="3" key="1">
    <citation type="submission" date="2020-08" db="EMBL/GenBank/DDBJ databases">
        <title>Genome sequencing and assembly of the red palm weevil Rhynchophorus ferrugineus.</title>
        <authorList>
            <person name="Dias G.B."/>
            <person name="Bergman C.M."/>
            <person name="Manee M."/>
        </authorList>
    </citation>
    <scope>NUCLEOTIDE SEQUENCE</scope>
    <source>
        <strain evidence="3">AA-2017</strain>
        <tissue evidence="3">Whole larva</tissue>
    </source>
</reference>
<feature type="region of interest" description="Disordered" evidence="2">
    <location>
        <begin position="376"/>
        <end position="429"/>
    </location>
</feature>
<dbReference type="OrthoDB" id="5917823at2759"/>